<keyword evidence="1" id="KW-0812">Transmembrane</keyword>
<accession>A0ABX1G684</accession>
<feature type="transmembrane region" description="Helical" evidence="1">
    <location>
        <begin position="123"/>
        <end position="145"/>
    </location>
</feature>
<keyword evidence="3" id="KW-1185">Reference proteome</keyword>
<name>A0ABX1G684_9MICC</name>
<sequence>MSISTDQRPAGSAPTLGYLSGIGTIFGLEIRQRIRNRGWYIMLGIWFVVVAAVVGLAALSVGVDEFGPGQVMFELVIAFVLFFGMLIAPALSANSITGDRASGTLAILQNTLLTPGQLMWGKWLASWVASLGFLVVTIPLIGWAMTYGDVYLPGAPVLLGMLALELAMVCALGVGVSALANRTLFAVMVTYLLVALLGLGTLIAYGLSMQLVKTEVQISNQVWPEEYMGDEYYGEWDQDAYTCESRVYPQETFATDRITWLLAANPFVVVADAAPRVPPPPGDDEMNSSAGPMGAISDGVRMSQAGPEYLMPCLNGVKSDMTLPTSTPLWPLGLGIQALFVGGIVAAGRNKLKTPAGKLSSGTRIA</sequence>
<feature type="transmembrane region" description="Helical" evidence="1">
    <location>
        <begin position="71"/>
        <end position="91"/>
    </location>
</feature>
<keyword evidence="1" id="KW-0472">Membrane</keyword>
<reference evidence="2 3" key="1">
    <citation type="submission" date="2020-04" db="EMBL/GenBank/DDBJ databases">
        <title>Paeniglutamicibacter sp. ANT13_2, a novel actinomycete isolated from sediment in Antarctica.</title>
        <authorList>
            <person name="Sakdapetsiri C."/>
            <person name="Pinyakong O."/>
        </authorList>
    </citation>
    <scope>NUCLEOTIDE SEQUENCE [LARGE SCALE GENOMIC DNA]</scope>
    <source>
        <strain evidence="2 3">ANT13_2</strain>
    </source>
</reference>
<feature type="transmembrane region" description="Helical" evidence="1">
    <location>
        <begin position="183"/>
        <end position="207"/>
    </location>
</feature>
<comment type="caution">
    <text evidence="2">The sequence shown here is derived from an EMBL/GenBank/DDBJ whole genome shotgun (WGS) entry which is preliminary data.</text>
</comment>
<gene>
    <name evidence="2" type="ORF">HED64_10595</name>
</gene>
<evidence type="ECO:0000313" key="3">
    <source>
        <dbReference type="Proteomes" id="UP000746595"/>
    </source>
</evidence>
<organism evidence="2 3">
    <name type="scientific">Paeniglutamicibacter terrestris</name>
    <dbReference type="NCBI Taxonomy" id="2723403"/>
    <lineage>
        <taxon>Bacteria</taxon>
        <taxon>Bacillati</taxon>
        <taxon>Actinomycetota</taxon>
        <taxon>Actinomycetes</taxon>
        <taxon>Micrococcales</taxon>
        <taxon>Micrococcaceae</taxon>
        <taxon>Paeniglutamicibacter</taxon>
    </lineage>
</organism>
<evidence type="ECO:0000256" key="1">
    <source>
        <dbReference type="SAM" id="Phobius"/>
    </source>
</evidence>
<dbReference type="EMBL" id="JAAWVT010000004">
    <property type="protein sequence ID" value="NKG21150.1"/>
    <property type="molecule type" value="Genomic_DNA"/>
</dbReference>
<dbReference type="Pfam" id="PF12679">
    <property type="entry name" value="ABC2_membrane_2"/>
    <property type="match status" value="1"/>
</dbReference>
<feature type="transmembrane region" description="Helical" evidence="1">
    <location>
        <begin position="329"/>
        <end position="348"/>
    </location>
</feature>
<evidence type="ECO:0000313" key="2">
    <source>
        <dbReference type="EMBL" id="NKG21150.1"/>
    </source>
</evidence>
<dbReference type="Proteomes" id="UP000746595">
    <property type="component" value="Unassembled WGS sequence"/>
</dbReference>
<feature type="transmembrane region" description="Helical" evidence="1">
    <location>
        <begin position="39"/>
        <end position="59"/>
    </location>
</feature>
<feature type="transmembrane region" description="Helical" evidence="1">
    <location>
        <begin position="157"/>
        <end position="176"/>
    </location>
</feature>
<proteinExistence type="predicted"/>
<dbReference type="RefSeq" id="WP_168151972.1">
    <property type="nucleotide sequence ID" value="NZ_JAAWVT010000004.1"/>
</dbReference>
<keyword evidence="1" id="KW-1133">Transmembrane helix</keyword>
<protein>
    <submittedName>
        <fullName evidence="2">ABC transporter permease subunit</fullName>
    </submittedName>
</protein>
<dbReference type="PANTHER" id="PTHR43471">
    <property type="entry name" value="ABC TRANSPORTER PERMEASE"/>
    <property type="match status" value="1"/>
</dbReference>